<dbReference type="SUPFAM" id="SSF109709">
    <property type="entry name" value="KorB DNA-binding domain-like"/>
    <property type="match status" value="1"/>
</dbReference>
<reference evidence="2 3" key="1">
    <citation type="submission" date="2020-12" db="EMBL/GenBank/DDBJ databases">
        <title>Novel Thalassolituus-related marine hydrocarbonoclastic bacteria mediated algae-derived hydrocarbons mineralization in twilight zone of the northern South China Sea.</title>
        <authorList>
            <person name="Dong C."/>
        </authorList>
    </citation>
    <scope>NUCLEOTIDE SEQUENCE [LARGE SCALE GENOMIC DNA]</scope>
    <source>
        <strain evidence="2 3">IMCC1826</strain>
    </source>
</reference>
<dbReference type="EMBL" id="JAEDAH010000105">
    <property type="protein sequence ID" value="MCA6065415.1"/>
    <property type="molecule type" value="Genomic_DNA"/>
</dbReference>
<dbReference type="Gene3D" id="3.90.1530.10">
    <property type="entry name" value="Conserved hypothetical protein from pyrococcus furiosus pfu- 392566-001, ParB domain"/>
    <property type="match status" value="1"/>
</dbReference>
<proteinExistence type="predicted"/>
<dbReference type="CDD" id="cd16387">
    <property type="entry name" value="ParB_N_Srx"/>
    <property type="match status" value="1"/>
</dbReference>
<organism evidence="2 3">
    <name type="scientific">Thalassolituus marinus</name>
    <dbReference type="NCBI Taxonomy" id="671053"/>
    <lineage>
        <taxon>Bacteria</taxon>
        <taxon>Pseudomonadati</taxon>
        <taxon>Pseudomonadota</taxon>
        <taxon>Gammaproteobacteria</taxon>
        <taxon>Oceanospirillales</taxon>
        <taxon>Oceanospirillaceae</taxon>
        <taxon>Thalassolituus</taxon>
    </lineage>
</organism>
<gene>
    <name evidence="2" type="ORF">I9W95_17595</name>
</gene>
<dbReference type="Proteomes" id="UP000714380">
    <property type="component" value="Unassembled WGS sequence"/>
</dbReference>
<sequence length="335" mass="37372">MTAKTANSLKALNIGNSDVAKTDLFKISPHLLVEEDGFNTRGLYCNNYWERPEVKERLMALAEAYKRGDYIPPIVVKVKDGQALIRDGHRRNRALKIAINELGADIRKIEVLEHKGDEATQTLLIATSNDGAPLSVLERAEVYCRLSAWGWSDAEIASRTGRTPEHVRQLRKHMELPMEIKMLIQQDVVAATYAQELFDEHGTFAVKMIKDVAASVNKGANETGSDTISKPKRVTKKAVAQSVFEPAKKPRLDKKTTIALSQGFRRLTSHLDHVKPSDDGSKYLLEIDRDELEMLQELREKLANIQLPDDASEADSAESGDSKNQQALDLEESVA</sequence>
<accession>A0ABS7ZXT0</accession>
<protein>
    <submittedName>
        <fullName evidence="2">Chromosome partitioning protein ParB</fullName>
    </submittedName>
</protein>
<dbReference type="Gene3D" id="1.10.10.2830">
    <property type="match status" value="1"/>
</dbReference>
<name>A0ABS7ZXT0_9GAMM</name>
<dbReference type="RefSeq" id="WP_225677332.1">
    <property type="nucleotide sequence ID" value="NZ_JAEDAH010000105.1"/>
</dbReference>
<comment type="caution">
    <text evidence="2">The sequence shown here is derived from an EMBL/GenBank/DDBJ whole genome shotgun (WGS) entry which is preliminary data.</text>
</comment>
<dbReference type="InterPro" id="IPR036086">
    <property type="entry name" value="ParB/Sulfiredoxin_sf"/>
</dbReference>
<evidence type="ECO:0000313" key="2">
    <source>
        <dbReference type="EMBL" id="MCA6065415.1"/>
    </source>
</evidence>
<dbReference type="SUPFAM" id="SSF110849">
    <property type="entry name" value="ParB/Sulfiredoxin"/>
    <property type="match status" value="1"/>
</dbReference>
<evidence type="ECO:0000256" key="1">
    <source>
        <dbReference type="SAM" id="MobiDB-lite"/>
    </source>
</evidence>
<evidence type="ECO:0000313" key="3">
    <source>
        <dbReference type="Proteomes" id="UP000714380"/>
    </source>
</evidence>
<keyword evidence="3" id="KW-1185">Reference proteome</keyword>
<feature type="region of interest" description="Disordered" evidence="1">
    <location>
        <begin position="306"/>
        <end position="335"/>
    </location>
</feature>